<evidence type="ECO:0000256" key="1">
    <source>
        <dbReference type="ARBA" id="ARBA00004651"/>
    </source>
</evidence>
<dbReference type="Pfam" id="PF00690">
    <property type="entry name" value="Cation_ATPase_N"/>
    <property type="match status" value="1"/>
</dbReference>
<dbReference type="SUPFAM" id="SSF56784">
    <property type="entry name" value="HAD-like"/>
    <property type="match status" value="1"/>
</dbReference>
<evidence type="ECO:0000256" key="6">
    <source>
        <dbReference type="ARBA" id="ARBA00022840"/>
    </source>
</evidence>
<evidence type="ECO:0000256" key="7">
    <source>
        <dbReference type="ARBA" id="ARBA00022967"/>
    </source>
</evidence>
<dbReference type="InterPro" id="IPR004014">
    <property type="entry name" value="ATPase_P-typ_cation-transptr_N"/>
</dbReference>
<dbReference type="SFLD" id="SFLDS00003">
    <property type="entry name" value="Haloacid_Dehalogenase"/>
    <property type="match status" value="1"/>
</dbReference>
<dbReference type="Gene3D" id="1.20.1110.10">
    <property type="entry name" value="Calcium-transporting ATPase, transmembrane domain"/>
    <property type="match status" value="2"/>
</dbReference>
<evidence type="ECO:0000256" key="2">
    <source>
        <dbReference type="ARBA" id="ARBA00005675"/>
    </source>
</evidence>
<feature type="transmembrane region" description="Helical" evidence="10">
    <location>
        <begin position="834"/>
        <end position="858"/>
    </location>
</feature>
<feature type="transmembrane region" description="Helical" evidence="10">
    <location>
        <begin position="56"/>
        <end position="74"/>
    </location>
</feature>
<keyword evidence="6" id="KW-0067">ATP-binding</keyword>
<keyword evidence="8 10" id="KW-1133">Transmembrane helix</keyword>
<reference evidence="12 13" key="1">
    <citation type="submission" date="2021-02" db="EMBL/GenBank/DDBJ databases">
        <title>Niveibacterium changnyeongensis HC41.</title>
        <authorList>
            <person name="Kang M."/>
        </authorList>
    </citation>
    <scope>NUCLEOTIDE SEQUENCE [LARGE SCALE GENOMIC DNA]</scope>
    <source>
        <strain evidence="12 13">HC41</strain>
    </source>
</reference>
<evidence type="ECO:0000256" key="9">
    <source>
        <dbReference type="ARBA" id="ARBA00023136"/>
    </source>
</evidence>
<dbReference type="Proteomes" id="UP000663570">
    <property type="component" value="Chromosome"/>
</dbReference>
<dbReference type="InterPro" id="IPR008250">
    <property type="entry name" value="ATPase_P-typ_transduc_dom_A_sf"/>
</dbReference>
<comment type="subcellular location">
    <subcellularLocation>
        <location evidence="1">Cell membrane</location>
        <topology evidence="1">Multi-pass membrane protein</topology>
    </subcellularLocation>
</comment>
<dbReference type="Gene3D" id="3.40.1110.10">
    <property type="entry name" value="Calcium-transporting ATPase, cytoplasmic domain N"/>
    <property type="match status" value="2"/>
</dbReference>
<dbReference type="PRINTS" id="PR00121">
    <property type="entry name" value="NAKATPASE"/>
</dbReference>
<dbReference type="SUPFAM" id="SSF81665">
    <property type="entry name" value="Calcium ATPase, transmembrane domain M"/>
    <property type="match status" value="1"/>
</dbReference>
<dbReference type="Pfam" id="PF13246">
    <property type="entry name" value="Cation_ATPase"/>
    <property type="match status" value="1"/>
</dbReference>
<evidence type="ECO:0000313" key="13">
    <source>
        <dbReference type="Proteomes" id="UP000663570"/>
    </source>
</evidence>
<keyword evidence="13" id="KW-1185">Reference proteome</keyword>
<dbReference type="Pfam" id="PF00122">
    <property type="entry name" value="E1-E2_ATPase"/>
    <property type="match status" value="1"/>
</dbReference>
<dbReference type="InterPro" id="IPR023214">
    <property type="entry name" value="HAD_sf"/>
</dbReference>
<dbReference type="NCBIfam" id="TIGR01494">
    <property type="entry name" value="ATPase_P-type"/>
    <property type="match status" value="3"/>
</dbReference>
<dbReference type="PROSITE" id="PS00154">
    <property type="entry name" value="ATPASE_E1_E2"/>
    <property type="match status" value="1"/>
</dbReference>
<keyword evidence="5" id="KW-0547">Nucleotide-binding</keyword>
<dbReference type="InterPro" id="IPR023299">
    <property type="entry name" value="ATPase_P-typ_cyto_dom_N"/>
</dbReference>
<dbReference type="SFLD" id="SFLDF00027">
    <property type="entry name" value="p-type_atpase"/>
    <property type="match status" value="1"/>
</dbReference>
<dbReference type="InterPro" id="IPR044492">
    <property type="entry name" value="P_typ_ATPase_HD_dom"/>
</dbReference>
<evidence type="ECO:0000256" key="10">
    <source>
        <dbReference type="SAM" id="Phobius"/>
    </source>
</evidence>
<keyword evidence="4 10" id="KW-0812">Transmembrane</keyword>
<dbReference type="InterPro" id="IPR018303">
    <property type="entry name" value="ATPase_P-typ_P_site"/>
</dbReference>
<keyword evidence="7" id="KW-1278">Translocase</keyword>
<evidence type="ECO:0000259" key="11">
    <source>
        <dbReference type="SMART" id="SM00831"/>
    </source>
</evidence>
<accession>A0ABX7M5E6</accession>
<dbReference type="InterPro" id="IPR036412">
    <property type="entry name" value="HAD-like_sf"/>
</dbReference>
<feature type="transmembrane region" description="Helical" evidence="10">
    <location>
        <begin position="810"/>
        <end position="828"/>
    </location>
</feature>
<dbReference type="PRINTS" id="PR00119">
    <property type="entry name" value="CATATPASE"/>
</dbReference>
<dbReference type="Gene3D" id="3.40.50.1000">
    <property type="entry name" value="HAD superfamily/HAD-like"/>
    <property type="match status" value="2"/>
</dbReference>
<dbReference type="Pfam" id="PF00689">
    <property type="entry name" value="Cation_ATPase_C"/>
    <property type="match status" value="1"/>
</dbReference>
<name>A0ABX7M5E6_9RHOO</name>
<feature type="transmembrane region" description="Helical" evidence="10">
    <location>
        <begin position="771"/>
        <end position="790"/>
    </location>
</feature>
<gene>
    <name evidence="12" type="ORF">JY500_21380</name>
</gene>
<keyword evidence="9 10" id="KW-0472">Membrane</keyword>
<dbReference type="InterPro" id="IPR059000">
    <property type="entry name" value="ATPase_P-type_domA"/>
</dbReference>
<feature type="transmembrane region" description="Helical" evidence="10">
    <location>
        <begin position="86"/>
        <end position="106"/>
    </location>
</feature>
<dbReference type="SUPFAM" id="SSF81660">
    <property type="entry name" value="Metal cation-transporting ATPase, ATP-binding domain N"/>
    <property type="match status" value="1"/>
</dbReference>
<feature type="domain" description="Cation-transporting P-type ATPase N-terminal" evidence="11">
    <location>
        <begin position="3"/>
        <end position="76"/>
    </location>
</feature>
<dbReference type="InterPro" id="IPR006068">
    <property type="entry name" value="ATPase_P-typ_cation-transptr_C"/>
</dbReference>
<feature type="transmembrane region" description="Helical" evidence="10">
    <location>
        <begin position="275"/>
        <end position="300"/>
    </location>
</feature>
<dbReference type="SMART" id="SM00831">
    <property type="entry name" value="Cation_ATPase_N"/>
    <property type="match status" value="1"/>
</dbReference>
<evidence type="ECO:0000256" key="3">
    <source>
        <dbReference type="ARBA" id="ARBA00022475"/>
    </source>
</evidence>
<feature type="transmembrane region" description="Helical" evidence="10">
    <location>
        <begin position="249"/>
        <end position="269"/>
    </location>
</feature>
<dbReference type="PANTHER" id="PTHR43294:SF21">
    <property type="entry name" value="CATION TRANSPORTING ATPASE"/>
    <property type="match status" value="1"/>
</dbReference>
<evidence type="ECO:0000256" key="5">
    <source>
        <dbReference type="ARBA" id="ARBA00022741"/>
    </source>
</evidence>
<organism evidence="12 13">
    <name type="scientific">Niveibacterium microcysteis</name>
    <dbReference type="NCBI Taxonomy" id="2811415"/>
    <lineage>
        <taxon>Bacteria</taxon>
        <taxon>Pseudomonadati</taxon>
        <taxon>Pseudomonadota</taxon>
        <taxon>Betaproteobacteria</taxon>
        <taxon>Rhodocyclales</taxon>
        <taxon>Rhodocyclaceae</taxon>
        <taxon>Niveibacterium</taxon>
    </lineage>
</organism>
<evidence type="ECO:0000256" key="8">
    <source>
        <dbReference type="ARBA" id="ARBA00022989"/>
    </source>
</evidence>
<proteinExistence type="inferred from homology"/>
<sequence>MAHIAYLPPDQALTSLRSSLQGLSSAEAARRRVEFGPNRVEAARRVSPWLSFLREFTHFFALILWLAAGLALMADYYQPGSGMRPLAFAILGVIAVNGVFSFWQSWRAERALAALRELLPQRVRRLRDGVEQTVEAAELVPGDIVMLGEGDKVPADCRILATDGIRINLATLTGEAQARSGLVEAVAEPDPLAARNLLLAGTLVVSGNATALVFATGMRTEFGRIAHLTQTAGEPESPLQREIRRVSRIVAVLAAALGVVFFVIGRAIGLPFWDTFMFAIGVIVANVPEGLLPTVTLSLAMATQRMARRNALVRHLPAVEALGSTTVICSDKTGTLTENRMSVRRWHVAPGVDAVPEALRAVAGLCHDLRFTAGDASGDPMELALWQFAGKPPASLRCGELPFDADRRRMSVMHAVDDAVHLRCKGAPESVIACCSTRWTPQGEAPLNHAERVELTRVQEAMAADGLRVIACAERRFAPGTAAHEGGLCLVGLIGLEDPPRADVAEAVSRCHIAGIRVIMVTGDHPSTALAIGREIGLVRGATPVVLRGESIRRMTPAQLQLALDAPEVICARVSAEQKMLVVQALQRKGEIVAVTGDGVNDAPALKTADIGIAMGRSGTDVAKEAADLVLLDDHFGSIVNAVEEGRAVFANIRKFLTYILTSNIPEVVPYLAFVLLRIPLPLTVIQILAVDLGTDLLPALALGAEPPRDDVMHQAPRRRGERLLNWPLLLRAYLWLGLIQAALAMTAFFVVLRHDGWRWGEVLGPQDPTYLAATTACLAAIVCAQVANLFVCRDPLEASWRLPLWSNRLLWAGLGCELLLLALIVYAPALQSLFGTAALPLGLWPWLALGAALLFALEEGRKAWMRHRQRGRSSPR</sequence>
<dbReference type="SFLD" id="SFLDG00002">
    <property type="entry name" value="C1.7:_P-type_atpase_like"/>
    <property type="match status" value="1"/>
</dbReference>
<dbReference type="SUPFAM" id="SSF81653">
    <property type="entry name" value="Calcium ATPase, transduction domain A"/>
    <property type="match status" value="1"/>
</dbReference>
<feature type="transmembrane region" description="Helical" evidence="10">
    <location>
        <begin position="729"/>
        <end position="751"/>
    </location>
</feature>
<keyword evidence="3" id="KW-1003">Cell membrane</keyword>
<dbReference type="InterPro" id="IPR001757">
    <property type="entry name" value="P_typ_ATPase"/>
</dbReference>
<dbReference type="RefSeq" id="WP_206254542.1">
    <property type="nucleotide sequence ID" value="NZ_CP071060.1"/>
</dbReference>
<dbReference type="Gene3D" id="2.70.150.10">
    <property type="entry name" value="Calcium-transporting ATPase, cytoplasmic transduction domain A"/>
    <property type="match status" value="1"/>
</dbReference>
<dbReference type="Pfam" id="PF08282">
    <property type="entry name" value="Hydrolase_3"/>
    <property type="match status" value="1"/>
</dbReference>
<protein>
    <submittedName>
        <fullName evidence="12">Cation-transporting P-type ATPase</fullName>
    </submittedName>
</protein>
<evidence type="ECO:0000313" key="12">
    <source>
        <dbReference type="EMBL" id="QSI76965.1"/>
    </source>
</evidence>
<evidence type="ECO:0000256" key="4">
    <source>
        <dbReference type="ARBA" id="ARBA00022692"/>
    </source>
</evidence>
<dbReference type="EMBL" id="CP071060">
    <property type="protein sequence ID" value="QSI76965.1"/>
    <property type="molecule type" value="Genomic_DNA"/>
</dbReference>
<dbReference type="InterPro" id="IPR023298">
    <property type="entry name" value="ATPase_P-typ_TM_dom_sf"/>
</dbReference>
<dbReference type="InterPro" id="IPR050510">
    <property type="entry name" value="Cation_transp_ATPase_P-type"/>
</dbReference>
<comment type="similarity">
    <text evidence="2">Belongs to the cation transport ATPase (P-type) (TC 3.A.3) family. Type IIA subfamily.</text>
</comment>
<dbReference type="PANTHER" id="PTHR43294">
    <property type="entry name" value="SODIUM/POTASSIUM-TRANSPORTING ATPASE SUBUNIT ALPHA"/>
    <property type="match status" value="1"/>
</dbReference>